<gene>
    <name evidence="2" type="ORF">N658DRAFT_553646</name>
</gene>
<dbReference type="GO" id="GO:0000184">
    <property type="term" value="P:nuclear-transcribed mRNA catabolic process, nonsense-mediated decay"/>
    <property type="evidence" value="ECO:0007669"/>
    <property type="project" value="TreeGrafter"/>
</dbReference>
<evidence type="ECO:0000313" key="2">
    <source>
        <dbReference type="EMBL" id="KAK4096510.1"/>
    </source>
</evidence>
<name>A0AAN6PRA8_9PEZI</name>
<evidence type="ECO:0000256" key="1">
    <source>
        <dbReference type="SAM" id="MobiDB-lite"/>
    </source>
</evidence>
<dbReference type="GO" id="GO:0070034">
    <property type="term" value="F:telomerase RNA binding"/>
    <property type="evidence" value="ECO:0007669"/>
    <property type="project" value="TreeGrafter"/>
</dbReference>
<dbReference type="GO" id="GO:0042162">
    <property type="term" value="F:telomeric DNA binding"/>
    <property type="evidence" value="ECO:0007669"/>
    <property type="project" value="TreeGrafter"/>
</dbReference>
<dbReference type="PANTHER" id="PTHR15696">
    <property type="entry name" value="SMG-7 SUPPRESSOR WITH MORPHOLOGICAL EFFECT ON GENITALIA PROTEIN 7"/>
    <property type="match status" value="1"/>
</dbReference>
<feature type="region of interest" description="Disordered" evidence="1">
    <location>
        <begin position="208"/>
        <end position="238"/>
    </location>
</feature>
<dbReference type="AlphaFoldDB" id="A0AAN6PRA8"/>
<dbReference type="PANTHER" id="PTHR15696:SF0">
    <property type="entry name" value="TELOMERASE-BINDING PROTEIN EST1A"/>
    <property type="match status" value="1"/>
</dbReference>
<evidence type="ECO:0000313" key="3">
    <source>
        <dbReference type="Proteomes" id="UP001305647"/>
    </source>
</evidence>
<dbReference type="Proteomes" id="UP001305647">
    <property type="component" value="Unassembled WGS sequence"/>
</dbReference>
<accession>A0AAN6PRA8</accession>
<dbReference type="InterPro" id="IPR011990">
    <property type="entry name" value="TPR-like_helical_dom_sf"/>
</dbReference>
<feature type="region of interest" description="Disordered" evidence="1">
    <location>
        <begin position="90"/>
        <end position="121"/>
    </location>
</feature>
<keyword evidence="3" id="KW-1185">Reference proteome</keyword>
<dbReference type="SUPFAM" id="SSF48452">
    <property type="entry name" value="TPR-like"/>
    <property type="match status" value="1"/>
</dbReference>
<organism evidence="2 3">
    <name type="scientific">Parathielavia hyrcaniae</name>
    <dbReference type="NCBI Taxonomy" id="113614"/>
    <lineage>
        <taxon>Eukaryota</taxon>
        <taxon>Fungi</taxon>
        <taxon>Dikarya</taxon>
        <taxon>Ascomycota</taxon>
        <taxon>Pezizomycotina</taxon>
        <taxon>Sordariomycetes</taxon>
        <taxon>Sordariomycetidae</taxon>
        <taxon>Sordariales</taxon>
        <taxon>Chaetomiaceae</taxon>
        <taxon>Parathielavia</taxon>
    </lineage>
</organism>
<comment type="caution">
    <text evidence="2">The sequence shown here is derived from an EMBL/GenBank/DDBJ whole genome shotgun (WGS) entry which is preliminary data.</text>
</comment>
<feature type="compositionally biased region" description="Basic and acidic residues" evidence="1">
    <location>
        <begin position="209"/>
        <end position="220"/>
    </location>
</feature>
<dbReference type="EMBL" id="MU863711">
    <property type="protein sequence ID" value="KAK4096510.1"/>
    <property type="molecule type" value="Genomic_DNA"/>
</dbReference>
<dbReference type="InterPro" id="IPR045153">
    <property type="entry name" value="Est1/Ebs1-like"/>
</dbReference>
<reference evidence="2" key="2">
    <citation type="submission" date="2023-05" db="EMBL/GenBank/DDBJ databases">
        <authorList>
            <consortium name="Lawrence Berkeley National Laboratory"/>
            <person name="Steindorff A."/>
            <person name="Hensen N."/>
            <person name="Bonometti L."/>
            <person name="Westerberg I."/>
            <person name="Brannstrom I.O."/>
            <person name="Guillou S."/>
            <person name="Cros-Aarteil S."/>
            <person name="Calhoun S."/>
            <person name="Haridas S."/>
            <person name="Kuo A."/>
            <person name="Mondo S."/>
            <person name="Pangilinan J."/>
            <person name="Riley R."/>
            <person name="Labutti K."/>
            <person name="Andreopoulos B."/>
            <person name="Lipzen A."/>
            <person name="Chen C."/>
            <person name="Yanf M."/>
            <person name="Daum C."/>
            <person name="Ng V."/>
            <person name="Clum A."/>
            <person name="Ohm R."/>
            <person name="Martin F."/>
            <person name="Silar P."/>
            <person name="Natvig D."/>
            <person name="Lalanne C."/>
            <person name="Gautier V."/>
            <person name="Ament-Velasquez S.L."/>
            <person name="Kruys A."/>
            <person name="Hutchinson M.I."/>
            <person name="Powell A.J."/>
            <person name="Barry K."/>
            <person name="Miller A.N."/>
            <person name="Grigoriev I.V."/>
            <person name="Debuchy R."/>
            <person name="Gladieux P."/>
            <person name="Thoren M.H."/>
            <person name="Johannesson H."/>
        </authorList>
    </citation>
    <scope>NUCLEOTIDE SEQUENCE</scope>
    <source>
        <strain evidence="2">CBS 757.83</strain>
    </source>
</reference>
<dbReference type="GO" id="GO:0005697">
    <property type="term" value="C:telomerase holoenzyme complex"/>
    <property type="evidence" value="ECO:0007669"/>
    <property type="project" value="TreeGrafter"/>
</dbReference>
<reference evidence="2" key="1">
    <citation type="journal article" date="2023" name="Mol. Phylogenet. Evol.">
        <title>Genome-scale phylogeny and comparative genomics of the fungal order Sordariales.</title>
        <authorList>
            <person name="Hensen N."/>
            <person name="Bonometti L."/>
            <person name="Westerberg I."/>
            <person name="Brannstrom I.O."/>
            <person name="Guillou S."/>
            <person name="Cros-Aarteil S."/>
            <person name="Calhoun S."/>
            <person name="Haridas S."/>
            <person name="Kuo A."/>
            <person name="Mondo S."/>
            <person name="Pangilinan J."/>
            <person name="Riley R."/>
            <person name="LaButti K."/>
            <person name="Andreopoulos B."/>
            <person name="Lipzen A."/>
            <person name="Chen C."/>
            <person name="Yan M."/>
            <person name="Daum C."/>
            <person name="Ng V."/>
            <person name="Clum A."/>
            <person name="Steindorff A."/>
            <person name="Ohm R.A."/>
            <person name="Martin F."/>
            <person name="Silar P."/>
            <person name="Natvig D.O."/>
            <person name="Lalanne C."/>
            <person name="Gautier V."/>
            <person name="Ament-Velasquez S.L."/>
            <person name="Kruys A."/>
            <person name="Hutchinson M.I."/>
            <person name="Powell A.J."/>
            <person name="Barry K."/>
            <person name="Miller A.N."/>
            <person name="Grigoriev I.V."/>
            <person name="Debuchy R."/>
            <person name="Gladieux P."/>
            <person name="Hiltunen Thoren M."/>
            <person name="Johannesson H."/>
        </authorList>
    </citation>
    <scope>NUCLEOTIDE SEQUENCE</scope>
    <source>
        <strain evidence="2">CBS 757.83</strain>
    </source>
</reference>
<protein>
    <submittedName>
        <fullName evidence="2">Uncharacterized protein</fullName>
    </submittedName>
</protein>
<proteinExistence type="predicted"/>
<sequence length="338" mass="38605">MSPTSNPQQTRLPPAELYFVRTHGILFSGKQEEHLEPSMDRFLELIDNRISRSTRRWLEPGYHIGISNICALLGYGDESNPIAQALNVTRPSDTESQDQLMPDSEPPATPSPSVSASKQFPSPRKLFNATYDVVCRRFGDRNTLPFLHVTLVFIHHLTFFPEAMAHVAPHFPWKLTALMLNTLISSASSPNVSQALARFLESGEPFQGWKEKQEENKKNNNEGGAGAGGEPWPDAPRKRPLPEDFALRGFPFVEEYYPDGWFVTEEIDDDDKYFEVLSMIEERKERVVWLGRRIAEKEGKWLRFDKENRRFGVHPDYEVELDLESVDYGELPDAVPEA</sequence>